<evidence type="ECO:0000313" key="2">
    <source>
        <dbReference type="EMBL" id="MDT8897172.1"/>
    </source>
</evidence>
<dbReference type="InterPro" id="IPR035681">
    <property type="entry name" value="ComA-like_MBL"/>
</dbReference>
<dbReference type="SUPFAM" id="SSF74853">
    <property type="entry name" value="Lamin A/C globular tail domain"/>
    <property type="match status" value="1"/>
</dbReference>
<comment type="caution">
    <text evidence="2">The sequence shown here is derived from an EMBL/GenBank/DDBJ whole genome shotgun (WGS) entry which is preliminary data.</text>
</comment>
<dbReference type="InterPro" id="IPR001322">
    <property type="entry name" value="Lamin_tail_dom"/>
</dbReference>
<evidence type="ECO:0000313" key="3">
    <source>
        <dbReference type="Proteomes" id="UP001254165"/>
    </source>
</evidence>
<sequence>MGRILLAATLLIASIGTSIVSAQGPGWIRVAFINVGQGDSIWLHGEDQYDVLIDGGRLAAGPTVVAYLQNQGIDDLDLLIITHSDSDHIGGLVSVLRSTYTIEAVADNGLPCSTSICQTLTAELVKRGLTPTPLVAGQSLNAVLINLQVLNPQPILSGDDNEDSVVIRAVHGQIAILLTGDISTTAETTLMANDLPLQAQVLKVAHHGSKYSTGENFLATVQPTLAVISVGDNSYGHPAPETLDRLAASGAQILRTDQIGTIILYSDGNSFWTAQATYAVFLPLILREFSSPPPTPTPITLPSPPPPQVRITHIEYNPPGDDVQGEYVEIQNQGENTQALTNWTLSDQAGNTFTFPEFLIGSGQFVKVWTKAGSNDSQNLYWGRNQAVWNNDGDCAYLKDHNGGLISTYCYPP</sequence>
<dbReference type="Gene3D" id="3.60.15.10">
    <property type="entry name" value="Ribonuclease Z/Hydroxyacylglutathione hydrolase-like"/>
    <property type="match status" value="1"/>
</dbReference>
<feature type="domain" description="LTD" evidence="1">
    <location>
        <begin position="295"/>
        <end position="413"/>
    </location>
</feature>
<dbReference type="InterPro" id="IPR001279">
    <property type="entry name" value="Metallo-B-lactamas"/>
</dbReference>
<accession>A0ABU3NK03</accession>
<evidence type="ECO:0000259" key="1">
    <source>
        <dbReference type="PROSITE" id="PS51841"/>
    </source>
</evidence>
<dbReference type="Proteomes" id="UP001254165">
    <property type="component" value="Unassembled WGS sequence"/>
</dbReference>
<dbReference type="Pfam" id="PF00932">
    <property type="entry name" value="LTD"/>
    <property type="match status" value="1"/>
</dbReference>
<dbReference type="EMBL" id="JAUHMF010000001">
    <property type="protein sequence ID" value="MDT8897172.1"/>
    <property type="molecule type" value="Genomic_DNA"/>
</dbReference>
<dbReference type="PANTHER" id="PTHR30619:SF1">
    <property type="entry name" value="RECOMBINATION PROTEIN 2"/>
    <property type="match status" value="1"/>
</dbReference>
<dbReference type="CDD" id="cd07731">
    <property type="entry name" value="ComA-like_MBL-fold"/>
    <property type="match status" value="1"/>
</dbReference>
<dbReference type="InterPro" id="IPR036415">
    <property type="entry name" value="Lamin_tail_dom_sf"/>
</dbReference>
<organism evidence="2 3">
    <name type="scientific">Thermanaerothrix solaris</name>
    <dbReference type="NCBI Taxonomy" id="3058434"/>
    <lineage>
        <taxon>Bacteria</taxon>
        <taxon>Bacillati</taxon>
        <taxon>Chloroflexota</taxon>
        <taxon>Anaerolineae</taxon>
        <taxon>Anaerolineales</taxon>
        <taxon>Anaerolineaceae</taxon>
        <taxon>Thermanaerothrix</taxon>
    </lineage>
</organism>
<dbReference type="SMART" id="SM00849">
    <property type="entry name" value="Lactamase_B"/>
    <property type="match status" value="1"/>
</dbReference>
<dbReference type="InterPro" id="IPR052159">
    <property type="entry name" value="Competence_DNA_uptake"/>
</dbReference>
<reference evidence="2 3" key="1">
    <citation type="submission" date="2023-07" db="EMBL/GenBank/DDBJ databases">
        <title>Novel species of Thermanaerothrix with wide hydrolytic capabilities.</title>
        <authorList>
            <person name="Zayulina K.S."/>
            <person name="Podosokorskaya O.A."/>
            <person name="Elcheninov A.G."/>
        </authorList>
    </citation>
    <scope>NUCLEOTIDE SEQUENCE [LARGE SCALE GENOMIC DNA]</scope>
    <source>
        <strain evidence="2 3">4228-RoL</strain>
    </source>
</reference>
<dbReference type="PROSITE" id="PS51841">
    <property type="entry name" value="LTD"/>
    <property type="match status" value="1"/>
</dbReference>
<protein>
    <submittedName>
        <fullName evidence="2">Lamin tail domain-containing protein</fullName>
    </submittedName>
</protein>
<gene>
    <name evidence="2" type="ORF">QYE77_02755</name>
</gene>
<name>A0ABU3NK03_9CHLR</name>
<dbReference type="Pfam" id="PF00753">
    <property type="entry name" value="Lactamase_B"/>
    <property type="match status" value="1"/>
</dbReference>
<keyword evidence="3" id="KW-1185">Reference proteome</keyword>
<dbReference type="InterPro" id="IPR036866">
    <property type="entry name" value="RibonucZ/Hydroxyglut_hydro"/>
</dbReference>
<dbReference type="RefSeq" id="WP_315623822.1">
    <property type="nucleotide sequence ID" value="NZ_JAUHMF010000001.1"/>
</dbReference>
<dbReference type="Gene3D" id="2.60.40.1260">
    <property type="entry name" value="Lamin Tail domain"/>
    <property type="match status" value="1"/>
</dbReference>
<proteinExistence type="predicted"/>
<dbReference type="PANTHER" id="PTHR30619">
    <property type="entry name" value="DNA INTERNALIZATION/COMPETENCE PROTEIN COMEC/REC2"/>
    <property type="match status" value="1"/>
</dbReference>
<dbReference type="SUPFAM" id="SSF56281">
    <property type="entry name" value="Metallo-hydrolase/oxidoreductase"/>
    <property type="match status" value="1"/>
</dbReference>
<dbReference type="CDD" id="cd00037">
    <property type="entry name" value="CLECT"/>
    <property type="match status" value="1"/>
</dbReference>